<feature type="region of interest" description="Disordered" evidence="1">
    <location>
        <begin position="123"/>
        <end position="274"/>
    </location>
</feature>
<evidence type="ECO:0000313" key="3">
    <source>
        <dbReference type="Proteomes" id="UP000664521"/>
    </source>
</evidence>
<accession>A0A8H3PIU9</accession>
<reference evidence="2" key="1">
    <citation type="submission" date="2021-03" db="EMBL/GenBank/DDBJ databases">
        <authorList>
            <person name="Tagirdzhanova G."/>
        </authorList>
    </citation>
    <scope>NUCLEOTIDE SEQUENCE</scope>
</reference>
<proteinExistence type="predicted"/>
<feature type="compositionally biased region" description="Low complexity" evidence="1">
    <location>
        <begin position="123"/>
        <end position="144"/>
    </location>
</feature>
<comment type="caution">
    <text evidence="2">The sequence shown here is derived from an EMBL/GenBank/DDBJ whole genome shotgun (WGS) entry which is preliminary data.</text>
</comment>
<protein>
    <submittedName>
        <fullName evidence="2">Uncharacterized protein</fullName>
    </submittedName>
</protein>
<name>A0A8H3PIU9_9LECA</name>
<dbReference type="AlphaFoldDB" id="A0A8H3PIU9"/>
<dbReference type="OrthoDB" id="5391787at2759"/>
<dbReference type="EMBL" id="CAJPDS010000181">
    <property type="protein sequence ID" value="CAF9941270.1"/>
    <property type="molecule type" value="Genomic_DNA"/>
</dbReference>
<organism evidence="2 3">
    <name type="scientific">Heterodermia speciosa</name>
    <dbReference type="NCBI Taxonomy" id="116794"/>
    <lineage>
        <taxon>Eukaryota</taxon>
        <taxon>Fungi</taxon>
        <taxon>Dikarya</taxon>
        <taxon>Ascomycota</taxon>
        <taxon>Pezizomycotina</taxon>
        <taxon>Lecanoromycetes</taxon>
        <taxon>OSLEUM clade</taxon>
        <taxon>Lecanoromycetidae</taxon>
        <taxon>Caliciales</taxon>
        <taxon>Physciaceae</taxon>
        <taxon>Heterodermia</taxon>
    </lineage>
</organism>
<evidence type="ECO:0000313" key="2">
    <source>
        <dbReference type="EMBL" id="CAF9941270.1"/>
    </source>
</evidence>
<keyword evidence="3" id="KW-1185">Reference proteome</keyword>
<evidence type="ECO:0000256" key="1">
    <source>
        <dbReference type="SAM" id="MobiDB-lite"/>
    </source>
</evidence>
<sequence length="395" mass="43679">MLSLEKVFLSFIDQLSQQNLHGINLINLHSRRIQRSLRSIEAAQGGCWTAPCSPASPAFGEETRKQIENQTIRDACHSWQPPLTNINKKAQDQTNITVRCGHGSIPDSVQDIAGSPNTATAISISSRSTPLSSPRSTSSVSSPPINNAQDQYVWPGTGRRLDREDPNSDSEVAEEVVRSPIPPSASSNEASRPGSAATDRSAFPSSSTTLPVLESLEEGSTWTRKRLRPKSGQAVAIRQEHPTEAQQVGSRTGREKRRKLSTCHRLSPVPDRTGRKPLEVLINQIGQNNTTADIQESARKLETRSYNVRKPVRYLPSRTLIHIDTLTARIIDAVPHLARELEDSTLNEQLSRVHHRIVLADFLLRLSCRTCSTTCLLERTRWTSIPAYSPSPATE</sequence>
<dbReference type="Proteomes" id="UP000664521">
    <property type="component" value="Unassembled WGS sequence"/>
</dbReference>
<gene>
    <name evidence="2" type="ORF">HETSPECPRED_003037</name>
</gene>